<keyword evidence="3" id="KW-1185">Reference proteome</keyword>
<name>A0A5C3NJV9_9AGAM</name>
<organism evidence="2 3">
    <name type="scientific">Heliocybe sulcata</name>
    <dbReference type="NCBI Taxonomy" id="5364"/>
    <lineage>
        <taxon>Eukaryota</taxon>
        <taxon>Fungi</taxon>
        <taxon>Dikarya</taxon>
        <taxon>Basidiomycota</taxon>
        <taxon>Agaricomycotina</taxon>
        <taxon>Agaricomycetes</taxon>
        <taxon>Gloeophyllales</taxon>
        <taxon>Gloeophyllaceae</taxon>
        <taxon>Heliocybe</taxon>
    </lineage>
</organism>
<evidence type="ECO:0000256" key="1">
    <source>
        <dbReference type="SAM" id="MobiDB-lite"/>
    </source>
</evidence>
<accession>A0A5C3NJV9</accession>
<dbReference type="EMBL" id="ML213503">
    <property type="protein sequence ID" value="TFK57693.1"/>
    <property type="molecule type" value="Genomic_DNA"/>
</dbReference>
<feature type="region of interest" description="Disordered" evidence="1">
    <location>
        <begin position="151"/>
        <end position="226"/>
    </location>
</feature>
<dbReference type="AlphaFoldDB" id="A0A5C3NJV9"/>
<dbReference type="Proteomes" id="UP000305948">
    <property type="component" value="Unassembled WGS sequence"/>
</dbReference>
<evidence type="ECO:0000313" key="3">
    <source>
        <dbReference type="Proteomes" id="UP000305948"/>
    </source>
</evidence>
<sequence>MAYTTSLKAKIALSSAYSFEHNPRRLEGEWHTPWIAVMTQVCEGVKGLHFTSPMPVWAATDEATELEMHKRRTDQQYDEKMKDLMAQRGRLTRREGGGGWDRDDSASQARIEELKQKYRMEMDAITRQIAILRQGDEADEAEDRFDPGLLADLEGNLAGTPSDDGSNYDQESIDVDADASEDDEDLNSQEDTDVEDDPGSQGHSDDQDPYPDPDANSMSRGSAHGAHMTGFPDFGIRYNLATTLGRSPNGDTALDIYLKRHYGTRVQYQQTVLIGELKPPPARNLEHSDHRRWKNALEFALQSARDDIAGYASIYFKQNQNTNLSVVAVAAAGPFYQWATLTRDDVEAYYPRGSVTRRAVYKALF</sequence>
<reference evidence="2 3" key="1">
    <citation type="journal article" date="2019" name="Nat. Ecol. Evol.">
        <title>Megaphylogeny resolves global patterns of mushroom evolution.</title>
        <authorList>
            <person name="Varga T."/>
            <person name="Krizsan K."/>
            <person name="Foldi C."/>
            <person name="Dima B."/>
            <person name="Sanchez-Garcia M."/>
            <person name="Sanchez-Ramirez S."/>
            <person name="Szollosi G.J."/>
            <person name="Szarkandi J.G."/>
            <person name="Papp V."/>
            <person name="Albert L."/>
            <person name="Andreopoulos W."/>
            <person name="Angelini C."/>
            <person name="Antonin V."/>
            <person name="Barry K.W."/>
            <person name="Bougher N.L."/>
            <person name="Buchanan P."/>
            <person name="Buyck B."/>
            <person name="Bense V."/>
            <person name="Catcheside P."/>
            <person name="Chovatia M."/>
            <person name="Cooper J."/>
            <person name="Damon W."/>
            <person name="Desjardin D."/>
            <person name="Finy P."/>
            <person name="Geml J."/>
            <person name="Haridas S."/>
            <person name="Hughes K."/>
            <person name="Justo A."/>
            <person name="Karasinski D."/>
            <person name="Kautmanova I."/>
            <person name="Kiss B."/>
            <person name="Kocsube S."/>
            <person name="Kotiranta H."/>
            <person name="LaButti K.M."/>
            <person name="Lechner B.E."/>
            <person name="Liimatainen K."/>
            <person name="Lipzen A."/>
            <person name="Lukacs Z."/>
            <person name="Mihaltcheva S."/>
            <person name="Morgado L.N."/>
            <person name="Niskanen T."/>
            <person name="Noordeloos M.E."/>
            <person name="Ohm R.A."/>
            <person name="Ortiz-Santana B."/>
            <person name="Ovrebo C."/>
            <person name="Racz N."/>
            <person name="Riley R."/>
            <person name="Savchenko A."/>
            <person name="Shiryaev A."/>
            <person name="Soop K."/>
            <person name="Spirin V."/>
            <person name="Szebenyi C."/>
            <person name="Tomsovsky M."/>
            <person name="Tulloss R.E."/>
            <person name="Uehling J."/>
            <person name="Grigoriev I.V."/>
            <person name="Vagvolgyi C."/>
            <person name="Papp T."/>
            <person name="Martin F.M."/>
            <person name="Miettinen O."/>
            <person name="Hibbett D.S."/>
            <person name="Nagy L.G."/>
        </authorList>
    </citation>
    <scope>NUCLEOTIDE SEQUENCE [LARGE SCALE GENOMIC DNA]</scope>
    <source>
        <strain evidence="2 3">OMC1185</strain>
    </source>
</reference>
<proteinExistence type="predicted"/>
<feature type="compositionally biased region" description="Acidic residues" evidence="1">
    <location>
        <begin position="171"/>
        <end position="198"/>
    </location>
</feature>
<evidence type="ECO:0000313" key="2">
    <source>
        <dbReference type="EMBL" id="TFK57693.1"/>
    </source>
</evidence>
<dbReference type="OrthoDB" id="3049502at2759"/>
<gene>
    <name evidence="2" type="ORF">OE88DRAFT_162821</name>
</gene>
<protein>
    <submittedName>
        <fullName evidence="2">Uncharacterized protein</fullName>
    </submittedName>
</protein>